<evidence type="ECO:0000313" key="4">
    <source>
        <dbReference type="Proteomes" id="UP000660680"/>
    </source>
</evidence>
<sequence length="307" mass="32148">MDCETCREAVSARLDGETEPPGADAHLAECAVCREWAAEAVTLTRLLRVREVLPTPDLTTAVLAALPPEIHPAPDENSTESGDLPVASRRPSRVTSFLFRLRPTHRRATPHPATRSTASPDGVESASRSMAGAAGVLSGPVSPDAPEPAGRRRLALGMVAVAQLTLGMAQLLGVTGHPHPGHVDPHATAHLLNESSAWTIALGIGMAWAAFRPAVATGVLITTTGFLAVLSPFAVIDLATGAATVGRVASHAILVLAVGLLISIRRGPHRAGLAPDERVGGPGRTERQHREHVRRAHLRPVSRKSAA</sequence>
<keyword evidence="2" id="KW-0472">Membrane</keyword>
<evidence type="ECO:0008006" key="5">
    <source>
        <dbReference type="Google" id="ProtNLM"/>
    </source>
</evidence>
<feature type="region of interest" description="Disordered" evidence="1">
    <location>
        <begin position="103"/>
        <end position="147"/>
    </location>
</feature>
<feature type="region of interest" description="Disordered" evidence="1">
    <location>
        <begin position="272"/>
        <end position="307"/>
    </location>
</feature>
<feature type="transmembrane region" description="Helical" evidence="2">
    <location>
        <begin position="248"/>
        <end position="264"/>
    </location>
</feature>
<evidence type="ECO:0000313" key="3">
    <source>
        <dbReference type="EMBL" id="GGS50092.1"/>
    </source>
</evidence>
<name>A0A918LHZ1_9PSEU</name>
<feature type="region of interest" description="Disordered" evidence="1">
    <location>
        <begin position="69"/>
        <end position="89"/>
    </location>
</feature>
<gene>
    <name evidence="3" type="ORF">GCM10010171_51570</name>
</gene>
<comment type="caution">
    <text evidence="3">The sequence shown here is derived from an EMBL/GenBank/DDBJ whole genome shotgun (WGS) entry which is preliminary data.</text>
</comment>
<feature type="transmembrane region" description="Helical" evidence="2">
    <location>
        <begin position="218"/>
        <end position="236"/>
    </location>
</feature>
<keyword evidence="2" id="KW-0812">Transmembrane</keyword>
<reference evidence="3" key="1">
    <citation type="journal article" date="2014" name="Int. J. Syst. Evol. Microbiol.">
        <title>Complete genome sequence of Corynebacterium casei LMG S-19264T (=DSM 44701T), isolated from a smear-ripened cheese.</title>
        <authorList>
            <consortium name="US DOE Joint Genome Institute (JGI-PGF)"/>
            <person name="Walter F."/>
            <person name="Albersmeier A."/>
            <person name="Kalinowski J."/>
            <person name="Ruckert C."/>
        </authorList>
    </citation>
    <scope>NUCLEOTIDE SEQUENCE</scope>
    <source>
        <strain evidence="3">JCM 3276</strain>
    </source>
</reference>
<dbReference type="EMBL" id="BMRB01000005">
    <property type="protein sequence ID" value="GGS50092.1"/>
    <property type="molecule type" value="Genomic_DNA"/>
</dbReference>
<keyword evidence="4" id="KW-1185">Reference proteome</keyword>
<feature type="compositionally biased region" description="Basic and acidic residues" evidence="1">
    <location>
        <begin position="275"/>
        <end position="289"/>
    </location>
</feature>
<protein>
    <recommendedName>
        <fullName evidence="5">Zinc-finger domain-containing protein</fullName>
    </recommendedName>
</protein>
<evidence type="ECO:0000256" key="2">
    <source>
        <dbReference type="SAM" id="Phobius"/>
    </source>
</evidence>
<proteinExistence type="predicted"/>
<reference evidence="3" key="2">
    <citation type="submission" date="2020-09" db="EMBL/GenBank/DDBJ databases">
        <authorList>
            <person name="Sun Q."/>
            <person name="Ohkuma M."/>
        </authorList>
    </citation>
    <scope>NUCLEOTIDE SEQUENCE</scope>
    <source>
        <strain evidence="3">JCM 3276</strain>
    </source>
</reference>
<evidence type="ECO:0000256" key="1">
    <source>
        <dbReference type="SAM" id="MobiDB-lite"/>
    </source>
</evidence>
<dbReference type="AlphaFoldDB" id="A0A918LHZ1"/>
<accession>A0A918LHZ1</accession>
<feature type="compositionally biased region" description="Basic residues" evidence="1">
    <location>
        <begin position="290"/>
        <end position="307"/>
    </location>
</feature>
<dbReference type="Proteomes" id="UP000660680">
    <property type="component" value="Unassembled WGS sequence"/>
</dbReference>
<keyword evidence="2" id="KW-1133">Transmembrane helix</keyword>
<dbReference type="RefSeq" id="WP_189213158.1">
    <property type="nucleotide sequence ID" value="NZ_BMRB01000005.1"/>
</dbReference>
<organism evidence="3 4">
    <name type="scientific">Actinokineospora fastidiosa</name>
    <dbReference type="NCBI Taxonomy" id="1816"/>
    <lineage>
        <taxon>Bacteria</taxon>
        <taxon>Bacillati</taxon>
        <taxon>Actinomycetota</taxon>
        <taxon>Actinomycetes</taxon>
        <taxon>Pseudonocardiales</taxon>
        <taxon>Pseudonocardiaceae</taxon>
        <taxon>Actinokineospora</taxon>
    </lineage>
</organism>